<dbReference type="PANTHER" id="PTHR39460:SF1">
    <property type="entry name" value="C6 TRANSCRIPTION FACTOR"/>
    <property type="match status" value="1"/>
</dbReference>
<dbReference type="GeneID" id="87859848"/>
<proteinExistence type="predicted"/>
<evidence type="ECO:0000313" key="4">
    <source>
        <dbReference type="Proteomes" id="UP001278500"/>
    </source>
</evidence>
<reference evidence="3" key="1">
    <citation type="journal article" date="2023" name="Mol. Phylogenet. Evol.">
        <title>Genome-scale phylogeny and comparative genomics of the fungal order Sordariales.</title>
        <authorList>
            <person name="Hensen N."/>
            <person name="Bonometti L."/>
            <person name="Westerberg I."/>
            <person name="Brannstrom I.O."/>
            <person name="Guillou S."/>
            <person name="Cros-Aarteil S."/>
            <person name="Calhoun S."/>
            <person name="Haridas S."/>
            <person name="Kuo A."/>
            <person name="Mondo S."/>
            <person name="Pangilinan J."/>
            <person name="Riley R."/>
            <person name="LaButti K."/>
            <person name="Andreopoulos B."/>
            <person name="Lipzen A."/>
            <person name="Chen C."/>
            <person name="Yan M."/>
            <person name="Daum C."/>
            <person name="Ng V."/>
            <person name="Clum A."/>
            <person name="Steindorff A."/>
            <person name="Ohm R.A."/>
            <person name="Martin F."/>
            <person name="Silar P."/>
            <person name="Natvig D.O."/>
            <person name="Lalanne C."/>
            <person name="Gautier V."/>
            <person name="Ament-Velasquez S.L."/>
            <person name="Kruys A."/>
            <person name="Hutchinson M.I."/>
            <person name="Powell A.J."/>
            <person name="Barry K."/>
            <person name="Miller A.N."/>
            <person name="Grigoriev I.V."/>
            <person name="Debuchy R."/>
            <person name="Gladieux P."/>
            <person name="Hiltunen Thoren M."/>
            <person name="Johannesson H."/>
        </authorList>
    </citation>
    <scope>NUCLEOTIDE SEQUENCE</scope>
    <source>
        <strain evidence="3">CBS 560.94</strain>
    </source>
</reference>
<dbReference type="PANTHER" id="PTHR39460">
    <property type="entry name" value="EXPRESSED PROTEIN"/>
    <property type="match status" value="1"/>
</dbReference>
<dbReference type="Pfam" id="PF24855">
    <property type="entry name" value="DUF7729"/>
    <property type="match status" value="1"/>
</dbReference>
<evidence type="ECO:0000313" key="3">
    <source>
        <dbReference type="EMBL" id="KAK3340655.1"/>
    </source>
</evidence>
<sequence>MMMYLFTTPFSSSKPRWARVIVSLVVVLLCLISQVTARALAIEIKDDLSTFIDFNAPLDIDTSEPPTISEGEWILLSPEQAELKHGAGGLRKREEKETTSSHTGTGTAGAVASGSVTTTFQIAVSTITEKPTTTTSTTTASPATETAAVSSSLPKFFDGSLSANFVPNSNCPAFLNSFLNNQTFNQCYPVSLLMQGSQSFFQAQRSLVSLTRVLDVSCSPNVTFCATYLSSLASDLLSDSNCGPDYRNGHTVVRNAYVAMIAYAPVYSATCLKDTTTQGSEEGYCYANAVMNFTNPSSVYVYHLALNVSLPGSTVPTCGGCLRETMQVYHEAAADRRQPVAGVYVKAAKMVNVVCGVGFVNETLPEAEIVVSSSSAVVGIKGLGAVVPFLTTAVAAVLLV</sequence>
<dbReference type="InterPro" id="IPR056146">
    <property type="entry name" value="DUF7729"/>
</dbReference>
<evidence type="ECO:0000256" key="1">
    <source>
        <dbReference type="SAM" id="MobiDB-lite"/>
    </source>
</evidence>
<name>A0AAE0JC84_9PEZI</name>
<dbReference type="EMBL" id="JAUEPP010000006">
    <property type="protein sequence ID" value="KAK3340655.1"/>
    <property type="molecule type" value="Genomic_DNA"/>
</dbReference>
<keyword evidence="4" id="KW-1185">Reference proteome</keyword>
<dbReference type="RefSeq" id="XP_062679597.1">
    <property type="nucleotide sequence ID" value="XM_062822694.1"/>
</dbReference>
<feature type="region of interest" description="Disordered" evidence="1">
    <location>
        <begin position="85"/>
        <end position="111"/>
    </location>
</feature>
<evidence type="ECO:0000259" key="2">
    <source>
        <dbReference type="Pfam" id="PF24855"/>
    </source>
</evidence>
<dbReference type="AlphaFoldDB" id="A0AAE0JC84"/>
<feature type="domain" description="DUF7729" evidence="2">
    <location>
        <begin position="153"/>
        <end position="363"/>
    </location>
</feature>
<comment type="caution">
    <text evidence="3">The sequence shown here is derived from an EMBL/GenBank/DDBJ whole genome shotgun (WGS) entry which is preliminary data.</text>
</comment>
<feature type="compositionally biased region" description="Basic and acidic residues" evidence="1">
    <location>
        <begin position="85"/>
        <end position="99"/>
    </location>
</feature>
<accession>A0AAE0JC84</accession>
<dbReference type="Proteomes" id="UP001278500">
    <property type="component" value="Unassembled WGS sequence"/>
</dbReference>
<organism evidence="3 4">
    <name type="scientific">Neurospora tetraspora</name>
    <dbReference type="NCBI Taxonomy" id="94610"/>
    <lineage>
        <taxon>Eukaryota</taxon>
        <taxon>Fungi</taxon>
        <taxon>Dikarya</taxon>
        <taxon>Ascomycota</taxon>
        <taxon>Pezizomycotina</taxon>
        <taxon>Sordariomycetes</taxon>
        <taxon>Sordariomycetidae</taxon>
        <taxon>Sordariales</taxon>
        <taxon>Sordariaceae</taxon>
        <taxon>Neurospora</taxon>
    </lineage>
</organism>
<reference evidence="3" key="2">
    <citation type="submission" date="2023-06" db="EMBL/GenBank/DDBJ databases">
        <authorList>
            <consortium name="Lawrence Berkeley National Laboratory"/>
            <person name="Haridas S."/>
            <person name="Hensen N."/>
            <person name="Bonometti L."/>
            <person name="Westerberg I."/>
            <person name="Brannstrom I.O."/>
            <person name="Guillou S."/>
            <person name="Cros-Aarteil S."/>
            <person name="Calhoun S."/>
            <person name="Kuo A."/>
            <person name="Mondo S."/>
            <person name="Pangilinan J."/>
            <person name="Riley R."/>
            <person name="Labutti K."/>
            <person name="Andreopoulos B."/>
            <person name="Lipzen A."/>
            <person name="Chen C."/>
            <person name="Yanf M."/>
            <person name="Daum C."/>
            <person name="Ng V."/>
            <person name="Clum A."/>
            <person name="Steindorff A."/>
            <person name="Ohm R."/>
            <person name="Martin F."/>
            <person name="Silar P."/>
            <person name="Natvig D."/>
            <person name="Lalanne C."/>
            <person name="Gautier V."/>
            <person name="Ament-Velasquez S.L."/>
            <person name="Kruys A."/>
            <person name="Hutchinson M.I."/>
            <person name="Powell A.J."/>
            <person name="Barry K."/>
            <person name="Miller A.N."/>
            <person name="Grigoriev I.V."/>
            <person name="Debuchy R."/>
            <person name="Gladieux P."/>
            <person name="Thoren M.H."/>
            <person name="Johannesson H."/>
        </authorList>
    </citation>
    <scope>NUCLEOTIDE SEQUENCE</scope>
    <source>
        <strain evidence="3">CBS 560.94</strain>
    </source>
</reference>
<protein>
    <recommendedName>
        <fullName evidence="2">DUF7729 domain-containing protein</fullName>
    </recommendedName>
</protein>
<gene>
    <name evidence="3" type="ORF">B0H65DRAFT_266911</name>
</gene>
<feature type="compositionally biased region" description="Low complexity" evidence="1">
    <location>
        <begin position="100"/>
        <end position="111"/>
    </location>
</feature>